<reference evidence="1 2" key="1">
    <citation type="submission" date="2014-04" db="EMBL/GenBank/DDBJ databases">
        <authorList>
            <consortium name="DOE Joint Genome Institute"/>
            <person name="Kuo A."/>
            <person name="Ruytinx J."/>
            <person name="Rineau F."/>
            <person name="Colpaert J."/>
            <person name="Kohler A."/>
            <person name="Nagy L.G."/>
            <person name="Floudas D."/>
            <person name="Copeland A."/>
            <person name="Barry K.W."/>
            <person name="Cichocki N."/>
            <person name="Veneault-Fourrey C."/>
            <person name="LaButti K."/>
            <person name="Lindquist E.A."/>
            <person name="Lipzen A."/>
            <person name="Lundell T."/>
            <person name="Morin E."/>
            <person name="Murat C."/>
            <person name="Sun H."/>
            <person name="Tunlid A."/>
            <person name="Henrissat B."/>
            <person name="Grigoriev I.V."/>
            <person name="Hibbett D.S."/>
            <person name="Martin F."/>
            <person name="Nordberg H.P."/>
            <person name="Cantor M.N."/>
            <person name="Hua S.X."/>
        </authorList>
    </citation>
    <scope>NUCLEOTIDE SEQUENCE [LARGE SCALE GENOMIC DNA]</scope>
    <source>
        <strain evidence="1 2">UH-Slu-Lm8-n1</strain>
    </source>
</reference>
<evidence type="ECO:0000313" key="1">
    <source>
        <dbReference type="EMBL" id="KIK42779.1"/>
    </source>
</evidence>
<name>A0A0D0AYA5_9AGAM</name>
<dbReference type="EMBL" id="KN835229">
    <property type="protein sequence ID" value="KIK42779.1"/>
    <property type="molecule type" value="Genomic_DNA"/>
</dbReference>
<keyword evidence="2" id="KW-1185">Reference proteome</keyword>
<dbReference type="SUPFAM" id="SSF46689">
    <property type="entry name" value="Homeodomain-like"/>
    <property type="match status" value="1"/>
</dbReference>
<dbReference type="OrthoDB" id="3022198at2759"/>
<gene>
    <name evidence="1" type="ORF">CY34DRAFT_69203</name>
</gene>
<dbReference type="Proteomes" id="UP000054485">
    <property type="component" value="Unassembled WGS sequence"/>
</dbReference>
<sequence length="106" mass="12669">RNKTSIMPGPFTSQEMRQNIVFWRFEQHRTALEISLLARCSEKTVYNVLRLYRDYGQINNPFARCRGRPRILDTIDMEYIHALLQANPTMYLDELQEQLFTARNKD</sequence>
<organism evidence="1 2">
    <name type="scientific">Suillus luteus UH-Slu-Lm8-n1</name>
    <dbReference type="NCBI Taxonomy" id="930992"/>
    <lineage>
        <taxon>Eukaryota</taxon>
        <taxon>Fungi</taxon>
        <taxon>Dikarya</taxon>
        <taxon>Basidiomycota</taxon>
        <taxon>Agaricomycotina</taxon>
        <taxon>Agaricomycetes</taxon>
        <taxon>Agaricomycetidae</taxon>
        <taxon>Boletales</taxon>
        <taxon>Suillineae</taxon>
        <taxon>Suillaceae</taxon>
        <taxon>Suillus</taxon>
    </lineage>
</organism>
<dbReference type="InterPro" id="IPR009057">
    <property type="entry name" value="Homeodomain-like_sf"/>
</dbReference>
<feature type="non-terminal residue" evidence="1">
    <location>
        <position position="106"/>
    </location>
</feature>
<protein>
    <submittedName>
        <fullName evidence="1">Unplaced genomic scaffold CY34scaffold_98, whole genome shotgun sequence</fullName>
    </submittedName>
</protein>
<evidence type="ECO:0000313" key="2">
    <source>
        <dbReference type="Proteomes" id="UP000054485"/>
    </source>
</evidence>
<dbReference type="AlphaFoldDB" id="A0A0D0AYA5"/>
<reference evidence="2" key="2">
    <citation type="submission" date="2015-01" db="EMBL/GenBank/DDBJ databases">
        <title>Evolutionary Origins and Diversification of the Mycorrhizal Mutualists.</title>
        <authorList>
            <consortium name="DOE Joint Genome Institute"/>
            <consortium name="Mycorrhizal Genomics Consortium"/>
            <person name="Kohler A."/>
            <person name="Kuo A."/>
            <person name="Nagy L.G."/>
            <person name="Floudas D."/>
            <person name="Copeland A."/>
            <person name="Barry K.W."/>
            <person name="Cichocki N."/>
            <person name="Veneault-Fourrey C."/>
            <person name="LaButti K."/>
            <person name="Lindquist E.A."/>
            <person name="Lipzen A."/>
            <person name="Lundell T."/>
            <person name="Morin E."/>
            <person name="Murat C."/>
            <person name="Riley R."/>
            <person name="Ohm R."/>
            <person name="Sun H."/>
            <person name="Tunlid A."/>
            <person name="Henrissat B."/>
            <person name="Grigoriev I.V."/>
            <person name="Hibbett D.S."/>
            <person name="Martin F."/>
        </authorList>
    </citation>
    <scope>NUCLEOTIDE SEQUENCE [LARGE SCALE GENOMIC DNA]</scope>
    <source>
        <strain evidence="2">UH-Slu-Lm8-n1</strain>
    </source>
</reference>
<dbReference type="InParanoid" id="A0A0D0AYA5"/>
<feature type="non-terminal residue" evidence="1">
    <location>
        <position position="1"/>
    </location>
</feature>
<proteinExistence type="predicted"/>
<dbReference type="HOGENOM" id="CLU_056788_8_3_1"/>
<accession>A0A0D0AYA5</accession>